<organism evidence="1 2">
    <name type="scientific">Zophobas morio</name>
    <dbReference type="NCBI Taxonomy" id="2755281"/>
    <lineage>
        <taxon>Eukaryota</taxon>
        <taxon>Metazoa</taxon>
        <taxon>Ecdysozoa</taxon>
        <taxon>Arthropoda</taxon>
        <taxon>Hexapoda</taxon>
        <taxon>Insecta</taxon>
        <taxon>Pterygota</taxon>
        <taxon>Neoptera</taxon>
        <taxon>Endopterygota</taxon>
        <taxon>Coleoptera</taxon>
        <taxon>Polyphaga</taxon>
        <taxon>Cucujiformia</taxon>
        <taxon>Tenebrionidae</taxon>
        <taxon>Zophobas</taxon>
    </lineage>
</organism>
<dbReference type="Proteomes" id="UP001168821">
    <property type="component" value="Unassembled WGS sequence"/>
</dbReference>
<proteinExistence type="predicted"/>
<comment type="caution">
    <text evidence="1">The sequence shown here is derived from an EMBL/GenBank/DDBJ whole genome shotgun (WGS) entry which is preliminary data.</text>
</comment>
<name>A0AA38HR92_9CUCU</name>
<evidence type="ECO:0000313" key="2">
    <source>
        <dbReference type="Proteomes" id="UP001168821"/>
    </source>
</evidence>
<sequence>MQKEKIRNNLIITGVTMGEGTEEELRVAIESKMEELFRVRAKVGRAYKIDEARYIIEMEQWNDKLTILKEKAKLKGRDIFIDSELTKTERGIQKCIRDVARIEKGKGAKIKVGYQKLNVIGQMMKWNHANKRLEMAQPDKDPKN</sequence>
<evidence type="ECO:0000313" key="1">
    <source>
        <dbReference type="EMBL" id="KAJ3641207.1"/>
    </source>
</evidence>
<keyword evidence="2" id="KW-1185">Reference proteome</keyword>
<dbReference type="AlphaFoldDB" id="A0AA38HR92"/>
<gene>
    <name evidence="1" type="ORF">Zmor_027722</name>
</gene>
<accession>A0AA38HR92</accession>
<reference evidence="1" key="1">
    <citation type="journal article" date="2023" name="G3 (Bethesda)">
        <title>Whole genome assemblies of Zophobas morio and Tenebrio molitor.</title>
        <authorList>
            <person name="Kaur S."/>
            <person name="Stinson S.A."/>
            <person name="diCenzo G.C."/>
        </authorList>
    </citation>
    <scope>NUCLEOTIDE SEQUENCE</scope>
    <source>
        <strain evidence="1">QUZm001</strain>
    </source>
</reference>
<dbReference type="EMBL" id="JALNTZ010000009">
    <property type="protein sequence ID" value="KAJ3641207.1"/>
    <property type="molecule type" value="Genomic_DNA"/>
</dbReference>
<protein>
    <submittedName>
        <fullName evidence="1">Uncharacterized protein</fullName>
    </submittedName>
</protein>